<feature type="transmembrane region" description="Helical" evidence="1">
    <location>
        <begin position="36"/>
        <end position="53"/>
    </location>
</feature>
<dbReference type="OrthoDB" id="9812980at2"/>
<name>A0A1H8IFS8_9FIRM</name>
<feature type="transmembrane region" description="Helical" evidence="1">
    <location>
        <begin position="65"/>
        <end position="82"/>
    </location>
</feature>
<gene>
    <name evidence="2" type="ORF">SAMN05216454_10811</name>
</gene>
<keyword evidence="1" id="KW-0472">Membrane</keyword>
<feature type="transmembrane region" description="Helical" evidence="1">
    <location>
        <begin position="103"/>
        <end position="125"/>
    </location>
</feature>
<dbReference type="AlphaFoldDB" id="A0A1H8IFS8"/>
<dbReference type="RefSeq" id="WP_091975624.1">
    <property type="nucleotide sequence ID" value="NZ_CAUWDX010000071.1"/>
</dbReference>
<evidence type="ECO:0000313" key="2">
    <source>
        <dbReference type="EMBL" id="SEN67503.1"/>
    </source>
</evidence>
<dbReference type="Proteomes" id="UP000199512">
    <property type="component" value="Unassembled WGS sequence"/>
</dbReference>
<dbReference type="EMBL" id="FODF01000008">
    <property type="protein sequence ID" value="SEN67503.1"/>
    <property type="molecule type" value="Genomic_DNA"/>
</dbReference>
<reference evidence="2 3" key="1">
    <citation type="submission" date="2016-10" db="EMBL/GenBank/DDBJ databases">
        <authorList>
            <person name="de Groot N.N."/>
        </authorList>
    </citation>
    <scope>NUCLEOTIDE SEQUENCE [LARGE SCALE GENOMIC DNA]</scope>
    <source>
        <strain evidence="2 3">Calf135</strain>
    </source>
</reference>
<proteinExistence type="predicted"/>
<organism evidence="2 3">
    <name type="scientific">Peptostreptococcus russellii</name>
    <dbReference type="NCBI Taxonomy" id="215200"/>
    <lineage>
        <taxon>Bacteria</taxon>
        <taxon>Bacillati</taxon>
        <taxon>Bacillota</taxon>
        <taxon>Clostridia</taxon>
        <taxon>Peptostreptococcales</taxon>
        <taxon>Peptostreptococcaceae</taxon>
        <taxon>Peptostreptococcus</taxon>
    </lineage>
</organism>
<keyword evidence="3" id="KW-1185">Reference proteome</keyword>
<sequence>MAKKKKKIKKKKEKAYYEKELRKDKIVEKNMKKNNMFTNTTFMICIGFLIIMYSRYVVMELSSRLVFIFGLGVMGYGVFNYIKIHKGKIENSKGKKEYSKGNLIIDYIMLLVILAGIIYNAFMLIKGNI</sequence>
<evidence type="ECO:0000313" key="3">
    <source>
        <dbReference type="Proteomes" id="UP000199512"/>
    </source>
</evidence>
<protein>
    <submittedName>
        <fullName evidence="2">Uncharacterized protein</fullName>
    </submittedName>
</protein>
<dbReference type="STRING" id="215200.SAMN05216454_10811"/>
<accession>A0A1H8IFS8</accession>
<evidence type="ECO:0000256" key="1">
    <source>
        <dbReference type="SAM" id="Phobius"/>
    </source>
</evidence>
<keyword evidence="1" id="KW-1133">Transmembrane helix</keyword>
<keyword evidence="1" id="KW-0812">Transmembrane</keyword>